<dbReference type="SUPFAM" id="SSF54277">
    <property type="entry name" value="CAD &amp; PB1 domains"/>
    <property type="match status" value="1"/>
</dbReference>
<reference evidence="11" key="1">
    <citation type="submission" date="2022-04" db="EMBL/GenBank/DDBJ databases">
        <title>A functionally conserved STORR gene fusion in Papaver species that diverged 16.8 million years ago.</title>
        <authorList>
            <person name="Catania T."/>
        </authorList>
    </citation>
    <scope>NUCLEOTIDE SEQUENCE</scope>
    <source>
        <strain evidence="11">S-188037</strain>
    </source>
</reference>
<protein>
    <recommendedName>
        <fullName evidence="8">Auxin-responsive protein</fullName>
    </recommendedName>
</protein>
<keyword evidence="6 8" id="KW-0539">Nucleus</keyword>
<dbReference type="Gene3D" id="3.10.20.90">
    <property type="entry name" value="Phosphatidylinositol 3-kinase Catalytic Subunit, Chain A, domain 1"/>
    <property type="match status" value="1"/>
</dbReference>
<evidence type="ECO:0000256" key="6">
    <source>
        <dbReference type="ARBA" id="ARBA00023242"/>
    </source>
</evidence>
<feature type="compositionally biased region" description="Low complexity" evidence="9">
    <location>
        <begin position="38"/>
        <end position="53"/>
    </location>
</feature>
<dbReference type="PROSITE" id="PS51745">
    <property type="entry name" value="PB1"/>
    <property type="match status" value="1"/>
</dbReference>
<evidence type="ECO:0000256" key="1">
    <source>
        <dbReference type="ARBA" id="ARBA00004123"/>
    </source>
</evidence>
<feature type="domain" description="PB1" evidence="10">
    <location>
        <begin position="272"/>
        <end position="371"/>
    </location>
</feature>
<evidence type="ECO:0000256" key="4">
    <source>
        <dbReference type="ARBA" id="ARBA00023015"/>
    </source>
</evidence>
<evidence type="ECO:0000256" key="7">
    <source>
        <dbReference type="ARBA" id="ARBA00023294"/>
    </source>
</evidence>
<evidence type="ECO:0000256" key="3">
    <source>
        <dbReference type="ARBA" id="ARBA00022491"/>
    </source>
</evidence>
<dbReference type="InterPro" id="IPR053793">
    <property type="entry name" value="PB1-like"/>
</dbReference>
<dbReference type="GO" id="GO:0006355">
    <property type="term" value="P:regulation of DNA-templated transcription"/>
    <property type="evidence" value="ECO:0007669"/>
    <property type="project" value="InterPro"/>
</dbReference>
<comment type="similarity">
    <text evidence="2 8">Belongs to the Aux/IAA family.</text>
</comment>
<dbReference type="InterPro" id="IPR003311">
    <property type="entry name" value="AUX_IAA"/>
</dbReference>
<name>A0AAD4SKZ3_9MAGN</name>
<dbReference type="AlphaFoldDB" id="A0AAD4SKZ3"/>
<keyword evidence="7 8" id="KW-0927">Auxin signaling pathway</keyword>
<feature type="compositionally biased region" description="Polar residues" evidence="9">
    <location>
        <begin position="13"/>
        <end position="28"/>
    </location>
</feature>
<keyword evidence="5 8" id="KW-0804">Transcription</keyword>
<comment type="subcellular location">
    <subcellularLocation>
        <location evidence="1 8">Nucleus</location>
    </subcellularLocation>
</comment>
<dbReference type="GO" id="GO:0009734">
    <property type="term" value="P:auxin-activated signaling pathway"/>
    <property type="evidence" value="ECO:0007669"/>
    <property type="project" value="UniProtKB-UniRule"/>
</dbReference>
<comment type="subunit">
    <text evidence="8">Homodimers and heterodimers.</text>
</comment>
<keyword evidence="12" id="KW-1185">Reference proteome</keyword>
<dbReference type="Proteomes" id="UP001202328">
    <property type="component" value="Unassembled WGS sequence"/>
</dbReference>
<evidence type="ECO:0000259" key="10">
    <source>
        <dbReference type="PROSITE" id="PS51745"/>
    </source>
</evidence>
<evidence type="ECO:0000256" key="8">
    <source>
        <dbReference type="RuleBase" id="RU004549"/>
    </source>
</evidence>
<dbReference type="GO" id="GO:0005634">
    <property type="term" value="C:nucleus"/>
    <property type="evidence" value="ECO:0007669"/>
    <property type="project" value="UniProtKB-SubCell"/>
</dbReference>
<dbReference type="PANTHER" id="PTHR31734:SF138">
    <property type="entry name" value="AUXIN-RESPONSIVE PROTEIN IAA8"/>
    <property type="match status" value="1"/>
</dbReference>
<proteinExistence type="inferred from homology"/>
<dbReference type="FunFam" id="3.10.20.90:FF:000078">
    <property type="entry name" value="Auxin-responsive protein"/>
    <property type="match status" value="1"/>
</dbReference>
<accession>A0AAD4SKZ3</accession>
<gene>
    <name evidence="11" type="ORF">MKW98_013059</name>
</gene>
<comment type="caution">
    <text evidence="11">The sequence shown here is derived from an EMBL/GenBank/DDBJ whole genome shotgun (WGS) entry which is preliminary data.</text>
</comment>
<dbReference type="PANTHER" id="PTHR31734">
    <property type="entry name" value="AUXIN-RESPONSIVE PROTEIN IAA17"/>
    <property type="match status" value="1"/>
</dbReference>
<evidence type="ECO:0000256" key="2">
    <source>
        <dbReference type="ARBA" id="ARBA00006728"/>
    </source>
</evidence>
<sequence length="389" mass="42020">MSTPLHGVAEEGLSSNVSTVDRISLNSSEPKERNYMGLSDSSSDENSVLSSLSDGKKSNLNLKATELTLGLPGSGSPERQQELCLLSSGRLDEIQLFPLLPSSSKTALSGNKRGFSDAMHFSSKKFCSDSGVQSTSVKENSESQQRLLKDGSHTISECGPSNNTSNNLAPKVQVGMFPLMKSSNNSSNPSAAKAQLVTWPPVKSSTNSCISPAAKTQVVGWPPLKSSNNISNPPAAKAQVVGWPPIRSFRKNTLATTSKNNDEVDGKPGPGPLYVKVSMDGAPYLRKIDLSSYSSYQELSSALEKMFTRGQCGSHGAQESEMQSERKVRDLLNGSEDVLTYEDKDGDWMLVGDVPWEMFIESCRRLRIMKSTDAIGLAPRGTEKCVNRK</sequence>
<comment type="function">
    <text evidence="8">Aux/IAA proteins are short-lived transcriptional factors that function as repressors of early auxin response genes at low auxin concentrations.</text>
</comment>
<evidence type="ECO:0000256" key="5">
    <source>
        <dbReference type="ARBA" id="ARBA00023163"/>
    </source>
</evidence>
<dbReference type="InterPro" id="IPR033389">
    <property type="entry name" value="AUX/IAA_dom"/>
</dbReference>
<feature type="region of interest" description="Disordered" evidence="9">
    <location>
        <begin position="1"/>
        <end position="55"/>
    </location>
</feature>
<keyword evidence="4 8" id="KW-0805">Transcription regulation</keyword>
<dbReference type="EMBL" id="JAJJMB010010308">
    <property type="protein sequence ID" value="KAI3910005.1"/>
    <property type="molecule type" value="Genomic_DNA"/>
</dbReference>
<keyword evidence="3 8" id="KW-0678">Repressor</keyword>
<organism evidence="11 12">
    <name type="scientific">Papaver atlanticum</name>
    <dbReference type="NCBI Taxonomy" id="357466"/>
    <lineage>
        <taxon>Eukaryota</taxon>
        <taxon>Viridiplantae</taxon>
        <taxon>Streptophyta</taxon>
        <taxon>Embryophyta</taxon>
        <taxon>Tracheophyta</taxon>
        <taxon>Spermatophyta</taxon>
        <taxon>Magnoliopsida</taxon>
        <taxon>Ranunculales</taxon>
        <taxon>Papaveraceae</taxon>
        <taxon>Papaveroideae</taxon>
        <taxon>Papaver</taxon>
    </lineage>
</organism>
<evidence type="ECO:0000313" key="12">
    <source>
        <dbReference type="Proteomes" id="UP001202328"/>
    </source>
</evidence>
<dbReference type="Pfam" id="PF02309">
    <property type="entry name" value="AUX_IAA"/>
    <property type="match status" value="2"/>
</dbReference>
<evidence type="ECO:0000313" key="11">
    <source>
        <dbReference type="EMBL" id="KAI3910005.1"/>
    </source>
</evidence>
<evidence type="ECO:0000256" key="9">
    <source>
        <dbReference type="SAM" id="MobiDB-lite"/>
    </source>
</evidence>